<dbReference type="Pfam" id="PF00106">
    <property type="entry name" value="adh_short"/>
    <property type="match status" value="1"/>
</dbReference>
<keyword evidence="5" id="KW-1185">Reference proteome</keyword>
<keyword evidence="2" id="KW-0521">NADP</keyword>
<sequence length="332" mass="36591">MDVLRRFWDQSFFIPRPTLTEENLPDQIGRVFIVTGGYAGCGKELSRILYQRNGTVYIAGRSKAKAGKAVQEIRSACPDSKGRVEVMLLDLSDLTTIKPAVAAFLAKESRLDVLTNNAGVMFPPKGSLSAQNHELQIATNCTGPFLLTKLLTPLLQQTAQAPNTPPGSVRVTWAGSIGVDVFSPKGGVTFDPHGAYLPSPKQDTQLDYGASKAGNVFLAAEFARRYPVERTGLVTNSWNPGSLRTELARHMEGLMTRIMSKLLLYPAVFGAYTELFAGWSEEAGRVERNGEYVIPWGRFGTFRQDIKVEIGKEGGNAEKFWEWCESVTKEYS</sequence>
<dbReference type="PANTHER" id="PTHR24320:SF236">
    <property type="entry name" value="SHORT-CHAIN DEHYDROGENASE-RELATED"/>
    <property type="match status" value="1"/>
</dbReference>
<accession>A0AAJ0GFJ1</accession>
<keyword evidence="3 4" id="KW-0560">Oxidoreductase</keyword>
<dbReference type="Gene3D" id="3.40.50.720">
    <property type="entry name" value="NAD(P)-binding Rossmann-like Domain"/>
    <property type="match status" value="1"/>
</dbReference>
<evidence type="ECO:0000313" key="5">
    <source>
        <dbReference type="Proteomes" id="UP001271007"/>
    </source>
</evidence>
<evidence type="ECO:0000256" key="3">
    <source>
        <dbReference type="ARBA" id="ARBA00023002"/>
    </source>
</evidence>
<proteinExistence type="inferred from homology"/>
<evidence type="ECO:0000256" key="2">
    <source>
        <dbReference type="ARBA" id="ARBA00022857"/>
    </source>
</evidence>
<dbReference type="EC" id="1.3.1.33" evidence="4"/>
<comment type="similarity">
    <text evidence="1">Belongs to the short-chain dehydrogenases/reductases (SDR) family.</text>
</comment>
<organism evidence="4 5">
    <name type="scientific">Extremus antarcticus</name>
    <dbReference type="NCBI Taxonomy" id="702011"/>
    <lineage>
        <taxon>Eukaryota</taxon>
        <taxon>Fungi</taxon>
        <taxon>Dikarya</taxon>
        <taxon>Ascomycota</taxon>
        <taxon>Pezizomycotina</taxon>
        <taxon>Dothideomycetes</taxon>
        <taxon>Dothideomycetidae</taxon>
        <taxon>Mycosphaerellales</taxon>
        <taxon>Extremaceae</taxon>
        <taxon>Extremus</taxon>
    </lineage>
</organism>
<name>A0AAJ0GFJ1_9PEZI</name>
<dbReference type="SUPFAM" id="SSF51735">
    <property type="entry name" value="NAD(P)-binding Rossmann-fold domains"/>
    <property type="match status" value="1"/>
</dbReference>
<dbReference type="AlphaFoldDB" id="A0AAJ0GFJ1"/>
<dbReference type="GO" id="GO:0016630">
    <property type="term" value="F:protochlorophyllide reductase activity"/>
    <property type="evidence" value="ECO:0007669"/>
    <property type="project" value="UniProtKB-EC"/>
</dbReference>
<comment type="caution">
    <text evidence="4">The sequence shown here is derived from an EMBL/GenBank/DDBJ whole genome shotgun (WGS) entry which is preliminary data.</text>
</comment>
<evidence type="ECO:0000313" key="4">
    <source>
        <dbReference type="EMBL" id="KAK3056547.1"/>
    </source>
</evidence>
<dbReference type="InterPro" id="IPR036291">
    <property type="entry name" value="NAD(P)-bd_dom_sf"/>
</dbReference>
<dbReference type="PRINTS" id="PR00081">
    <property type="entry name" value="GDHRDH"/>
</dbReference>
<dbReference type="PANTHER" id="PTHR24320">
    <property type="entry name" value="RETINOL DEHYDROGENASE"/>
    <property type="match status" value="1"/>
</dbReference>
<dbReference type="EMBL" id="JAWDJX010000005">
    <property type="protein sequence ID" value="KAK3056547.1"/>
    <property type="molecule type" value="Genomic_DNA"/>
</dbReference>
<dbReference type="InterPro" id="IPR002347">
    <property type="entry name" value="SDR_fam"/>
</dbReference>
<dbReference type="Proteomes" id="UP001271007">
    <property type="component" value="Unassembled WGS sequence"/>
</dbReference>
<reference evidence="4" key="1">
    <citation type="submission" date="2023-04" db="EMBL/GenBank/DDBJ databases">
        <title>Black Yeasts Isolated from many extreme environments.</title>
        <authorList>
            <person name="Coleine C."/>
            <person name="Stajich J.E."/>
            <person name="Selbmann L."/>
        </authorList>
    </citation>
    <scope>NUCLEOTIDE SEQUENCE</scope>
    <source>
        <strain evidence="4">CCFEE 5312</strain>
    </source>
</reference>
<protein>
    <submittedName>
        <fullName evidence="4">Short-chain alcohol dehydrogenase</fullName>
        <ecNumber evidence="4">1.3.1.33</ecNumber>
    </submittedName>
</protein>
<evidence type="ECO:0000256" key="1">
    <source>
        <dbReference type="ARBA" id="ARBA00006484"/>
    </source>
</evidence>
<gene>
    <name evidence="4" type="primary">RDH1_1</name>
    <name evidence="4" type="ORF">LTR09_002340</name>
</gene>